<dbReference type="SMART" id="SM00382">
    <property type="entry name" value="AAA"/>
    <property type="match status" value="1"/>
</dbReference>
<organism evidence="3 4">
    <name type="scientific">Aurantimonas endophytica</name>
    <dbReference type="NCBI Taxonomy" id="1522175"/>
    <lineage>
        <taxon>Bacteria</taxon>
        <taxon>Pseudomonadati</taxon>
        <taxon>Pseudomonadota</taxon>
        <taxon>Alphaproteobacteria</taxon>
        <taxon>Hyphomicrobiales</taxon>
        <taxon>Aurantimonadaceae</taxon>
        <taxon>Aurantimonas</taxon>
    </lineage>
</organism>
<accession>A0A7W6HDI3</accession>
<name>A0A7W6HDI3_9HYPH</name>
<evidence type="ECO:0000256" key="1">
    <source>
        <dbReference type="SAM" id="MobiDB-lite"/>
    </source>
</evidence>
<feature type="region of interest" description="Disordered" evidence="1">
    <location>
        <begin position="386"/>
        <end position="405"/>
    </location>
</feature>
<evidence type="ECO:0000259" key="2">
    <source>
        <dbReference type="SMART" id="SM00382"/>
    </source>
</evidence>
<dbReference type="Gene3D" id="3.40.50.300">
    <property type="entry name" value="P-loop containing nucleotide triphosphate hydrolases"/>
    <property type="match status" value="1"/>
</dbReference>
<dbReference type="RefSeq" id="WP_183208125.1">
    <property type="nucleotide sequence ID" value="NZ_JAAAMM010000003.1"/>
</dbReference>
<evidence type="ECO:0000313" key="4">
    <source>
        <dbReference type="Proteomes" id="UP000588647"/>
    </source>
</evidence>
<dbReference type="Pfam" id="PF13481">
    <property type="entry name" value="AAA_25"/>
    <property type="match status" value="1"/>
</dbReference>
<dbReference type="Proteomes" id="UP000588647">
    <property type="component" value="Unassembled WGS sequence"/>
</dbReference>
<keyword evidence="4" id="KW-1185">Reference proteome</keyword>
<dbReference type="InterPro" id="IPR027417">
    <property type="entry name" value="P-loop_NTPase"/>
</dbReference>
<comment type="caution">
    <text evidence="3">The sequence shown here is derived from an EMBL/GenBank/DDBJ whole genome shotgun (WGS) entry which is preliminary data.</text>
</comment>
<dbReference type="SUPFAM" id="SSF52540">
    <property type="entry name" value="P-loop containing nucleoside triphosphate hydrolases"/>
    <property type="match status" value="1"/>
</dbReference>
<dbReference type="InterPro" id="IPR003593">
    <property type="entry name" value="AAA+_ATPase"/>
</dbReference>
<protein>
    <recommendedName>
        <fullName evidence="2">AAA+ ATPase domain-containing protein</fullName>
    </recommendedName>
</protein>
<reference evidence="3 4" key="1">
    <citation type="submission" date="2020-08" db="EMBL/GenBank/DDBJ databases">
        <title>Genomic Encyclopedia of Type Strains, Phase IV (KMG-IV): sequencing the most valuable type-strain genomes for metagenomic binning, comparative biology and taxonomic classification.</title>
        <authorList>
            <person name="Goeker M."/>
        </authorList>
    </citation>
    <scope>NUCLEOTIDE SEQUENCE [LARGE SCALE GENOMIC DNA]</scope>
    <source>
        <strain evidence="3 4">DSM 103570</strain>
    </source>
</reference>
<feature type="domain" description="AAA+ ATPase" evidence="2">
    <location>
        <begin position="54"/>
        <end position="228"/>
    </location>
</feature>
<evidence type="ECO:0000313" key="3">
    <source>
        <dbReference type="EMBL" id="MBB4003234.1"/>
    </source>
</evidence>
<dbReference type="EMBL" id="JACIEM010000003">
    <property type="protein sequence ID" value="MBB4003234.1"/>
    <property type="molecule type" value="Genomic_DNA"/>
</dbReference>
<gene>
    <name evidence="3" type="ORF">GGR03_002315</name>
</gene>
<dbReference type="AlphaFoldDB" id="A0A7W6HDI3"/>
<sequence length="405" mass="43557">MSAVSETNEPVPLPVKRRENITRSSDTVDLGKIVEDVRNPPDARDRHIIDGVIANGLTMLFGPSGCGKTGIAINLALAVASGSSWAGIPVKQGGVLYLPAEDYTGVCDRLAAASEAAGIDHNGAPLWVKRFSEEALSLYEDAKNLKQETGFDLRLVVVDTLSAAFVDEDQDRAAGATKIMRRLQVIQERHKCAVLVIHHTGKGGGNRPTGSGVFWNRSDMVLRADQCAGFTKLTVDKRRDGRDGASFQYEITGHPFQTSKGTIDVQVIQNVRPMTGDDLKGEHSKADSYRQRDVDVARLKLLDIAVDGKASFKTWKARTIEGWAEKPSEGAKKTAFTKAQKTLLEEGRIAIEGDMVTVTVTGNDGNCTSVTQPTDPVTVTVTPTPSVRGVGNEMGNPLAGNGFDE</sequence>
<proteinExistence type="predicted"/>